<proteinExistence type="predicted"/>
<accession>A0A0J9XBC5</accession>
<reference evidence="2" key="1">
    <citation type="submission" date="2014-03" db="EMBL/GenBank/DDBJ databases">
        <authorList>
            <person name="Casaregola S."/>
        </authorList>
    </citation>
    <scope>NUCLEOTIDE SEQUENCE [LARGE SCALE GENOMIC DNA]</scope>
    <source>
        <strain evidence="2">CLIB 918</strain>
    </source>
</reference>
<evidence type="ECO:0000256" key="1">
    <source>
        <dbReference type="SAM" id="MobiDB-lite"/>
    </source>
</evidence>
<dbReference type="EMBL" id="CCBN010000008">
    <property type="protein sequence ID" value="CDO54769.1"/>
    <property type="molecule type" value="Genomic_DNA"/>
</dbReference>
<feature type="region of interest" description="Disordered" evidence="1">
    <location>
        <begin position="212"/>
        <end position="234"/>
    </location>
</feature>
<gene>
    <name evidence="2" type="ORF">BN980_GECA08s04366g</name>
</gene>
<feature type="region of interest" description="Disordered" evidence="1">
    <location>
        <begin position="437"/>
        <end position="475"/>
    </location>
</feature>
<dbReference type="AlphaFoldDB" id="A0A0J9XBC5"/>
<dbReference type="Proteomes" id="UP000242525">
    <property type="component" value="Unassembled WGS sequence"/>
</dbReference>
<comment type="caution">
    <text evidence="2">The sequence shown here is derived from an EMBL/GenBank/DDBJ whole genome shotgun (WGS) entry which is preliminary data.</text>
</comment>
<sequence length="475" mass="50017">MSFTLSEKNSSNSSPATDAPEKMGESRGSGVGKTAKNHKFIFYGLDRPNQRGGSRTFKQKDKFIHYDVSATKSFTKTVDDIISTTTSQGISSALVGGAAATKNTDCDATRDRSSTAITDMRAVAAAAAAVEVRRYRKKSRFINYGLQDEGEEPDLIVEHQQNHSSGVHGHGGHDAAITGTEPILSRAADASTCLFRLKPSHNVPVAASSSIISRNGGSSSNNNSNNNNNNNSSSRNSVALMGVFAASPKSDIWAHFHKTVLGDQQYTDKRTGKLKWEVRYECRFENCKYVGYASKIQGSTSPLRYHYKTHVKAATEAAAAAVGGAGTGTAAVDTISASLPPNDHDNAAGDDVDGTTTTTTAAAAAAAAAHDDATHNINTLVADFLTKHGLPPAVVDDSLFRYLLRTGPLADGAIMNSSEMGQLLHMRRQLAGLSASVNAGPDRQGAGSVGTPADGSSGHDNVNAGDTTEKRQKLS</sequence>
<evidence type="ECO:0000313" key="3">
    <source>
        <dbReference type="Proteomes" id="UP000242525"/>
    </source>
</evidence>
<organism evidence="2 3">
    <name type="scientific">Geotrichum candidum</name>
    <name type="common">Oospora lactis</name>
    <name type="synonym">Dipodascus geotrichum</name>
    <dbReference type="NCBI Taxonomy" id="1173061"/>
    <lineage>
        <taxon>Eukaryota</taxon>
        <taxon>Fungi</taxon>
        <taxon>Dikarya</taxon>
        <taxon>Ascomycota</taxon>
        <taxon>Saccharomycotina</taxon>
        <taxon>Dipodascomycetes</taxon>
        <taxon>Dipodascales</taxon>
        <taxon>Dipodascaceae</taxon>
        <taxon>Geotrichum</taxon>
    </lineage>
</organism>
<protein>
    <submittedName>
        <fullName evidence="2">Uncharacterized protein</fullName>
    </submittedName>
</protein>
<feature type="compositionally biased region" description="Polar residues" evidence="1">
    <location>
        <begin position="1"/>
        <end position="16"/>
    </location>
</feature>
<evidence type="ECO:0000313" key="2">
    <source>
        <dbReference type="EMBL" id="CDO54769.1"/>
    </source>
</evidence>
<name>A0A0J9XBC5_GEOCN</name>
<keyword evidence="3" id="KW-1185">Reference proteome</keyword>
<feature type="region of interest" description="Disordered" evidence="1">
    <location>
        <begin position="1"/>
        <end position="33"/>
    </location>
</feature>